<dbReference type="EMBL" id="KQ030566">
    <property type="protein sequence ID" value="KJZ71677.1"/>
    <property type="molecule type" value="Genomic_DNA"/>
</dbReference>
<dbReference type="AlphaFoldDB" id="A0A0F7ZY14"/>
<protein>
    <submittedName>
        <fullName evidence="1">Uncharacterized protein</fullName>
    </submittedName>
</protein>
<proteinExistence type="predicted"/>
<gene>
    <name evidence="1" type="ORF">HIM_08938</name>
</gene>
<dbReference type="Proteomes" id="UP000054481">
    <property type="component" value="Unassembled WGS sequence"/>
</dbReference>
<reference evidence="1 2" key="1">
    <citation type="journal article" date="2014" name="Genome Biol. Evol.">
        <title>Comparative genomics and transcriptomics analyses reveal divergent lifestyle features of nematode endoparasitic fungus Hirsutella minnesotensis.</title>
        <authorList>
            <person name="Lai Y."/>
            <person name="Liu K."/>
            <person name="Zhang X."/>
            <person name="Zhang X."/>
            <person name="Li K."/>
            <person name="Wang N."/>
            <person name="Shu C."/>
            <person name="Wu Y."/>
            <person name="Wang C."/>
            <person name="Bushley K.E."/>
            <person name="Xiang M."/>
            <person name="Liu X."/>
        </authorList>
    </citation>
    <scope>NUCLEOTIDE SEQUENCE [LARGE SCALE GENOMIC DNA]</scope>
    <source>
        <strain evidence="1 2">3608</strain>
    </source>
</reference>
<evidence type="ECO:0000313" key="2">
    <source>
        <dbReference type="Proteomes" id="UP000054481"/>
    </source>
</evidence>
<accession>A0A0F7ZY14</accession>
<sequence>MNPLLWVLKELGEFFSRGLKGALKSLFWYLQQALLLGSRHHPGYRDIVVRQDRLQRLPLDGSVAASIASQLADIPDGEVPQGPVEEAVEEDPSDADASAIPNLQVTDTELNALQSRLLDGAPDPEHMADLEYMLPSAQAQHPIPLPSIRRTPIDEFNRSQPLLTLAFPTLYPDGKADFVEPRERVATKK</sequence>
<organism evidence="1 2">
    <name type="scientific">Hirsutella minnesotensis 3608</name>
    <dbReference type="NCBI Taxonomy" id="1043627"/>
    <lineage>
        <taxon>Eukaryota</taxon>
        <taxon>Fungi</taxon>
        <taxon>Dikarya</taxon>
        <taxon>Ascomycota</taxon>
        <taxon>Pezizomycotina</taxon>
        <taxon>Sordariomycetes</taxon>
        <taxon>Hypocreomycetidae</taxon>
        <taxon>Hypocreales</taxon>
        <taxon>Ophiocordycipitaceae</taxon>
        <taxon>Hirsutella</taxon>
    </lineage>
</organism>
<keyword evidence="2" id="KW-1185">Reference proteome</keyword>
<dbReference type="OrthoDB" id="5106062at2759"/>
<evidence type="ECO:0000313" key="1">
    <source>
        <dbReference type="EMBL" id="KJZ71677.1"/>
    </source>
</evidence>
<name>A0A0F7ZY14_9HYPO</name>